<keyword evidence="4" id="KW-0547">Nucleotide-binding</keyword>
<protein>
    <recommendedName>
        <fullName evidence="1">non-specific serine/threonine protein kinase</fullName>
        <ecNumber evidence="1">2.7.11.1</ecNumber>
    </recommendedName>
</protein>
<name>A0A938X6R9_9FIRM</name>
<dbReference type="SUPFAM" id="SSF56112">
    <property type="entry name" value="Protein kinase-like (PK-like)"/>
    <property type="match status" value="1"/>
</dbReference>
<reference evidence="13" key="2">
    <citation type="journal article" date="2021" name="Sci. Rep.">
        <title>The distribution of antibiotic resistance genes in chicken gut microbiota commensals.</title>
        <authorList>
            <person name="Juricova H."/>
            <person name="Matiasovicova J."/>
            <person name="Kubasova T."/>
            <person name="Cejkova D."/>
            <person name="Rychlik I."/>
        </authorList>
    </citation>
    <scope>NUCLEOTIDE SEQUENCE</scope>
    <source>
        <strain evidence="13">An559</strain>
    </source>
</reference>
<feature type="domain" description="PASTA" evidence="12">
    <location>
        <begin position="425"/>
        <end position="493"/>
    </location>
</feature>
<dbReference type="SMART" id="SM00220">
    <property type="entry name" value="S_TKc"/>
    <property type="match status" value="1"/>
</dbReference>
<comment type="caution">
    <text evidence="13">The sequence shown here is derived from an EMBL/GenBank/DDBJ whole genome shotgun (WGS) entry which is preliminary data.</text>
</comment>
<dbReference type="GO" id="GO:0005737">
    <property type="term" value="C:cytoplasm"/>
    <property type="evidence" value="ECO:0007669"/>
    <property type="project" value="TreeGrafter"/>
</dbReference>
<keyword evidence="2" id="KW-0723">Serine/threonine-protein kinase</keyword>
<evidence type="ECO:0000256" key="6">
    <source>
        <dbReference type="ARBA" id="ARBA00022840"/>
    </source>
</evidence>
<dbReference type="GO" id="GO:0005524">
    <property type="term" value="F:ATP binding"/>
    <property type="evidence" value="ECO:0007669"/>
    <property type="project" value="UniProtKB-KW"/>
</dbReference>
<evidence type="ECO:0000313" key="14">
    <source>
        <dbReference type="Proteomes" id="UP000774750"/>
    </source>
</evidence>
<reference evidence="13" key="1">
    <citation type="submission" date="2020-08" db="EMBL/GenBank/DDBJ databases">
        <authorList>
            <person name="Cejkova D."/>
            <person name="Kubasova T."/>
            <person name="Jahodarova E."/>
            <person name="Rychlik I."/>
        </authorList>
    </citation>
    <scope>NUCLEOTIDE SEQUENCE</scope>
    <source>
        <strain evidence="13">An559</strain>
    </source>
</reference>
<evidence type="ECO:0000256" key="4">
    <source>
        <dbReference type="ARBA" id="ARBA00022741"/>
    </source>
</evidence>
<evidence type="ECO:0000313" key="13">
    <source>
        <dbReference type="EMBL" id="MBM6920564.1"/>
    </source>
</evidence>
<dbReference type="EC" id="2.7.11.1" evidence="1"/>
<sequence>MMENRCFRCMRVIETETCPYCGHDNTAPENTWPSLLAPGTVVGKRYQIGIALDRNGEGVSYIGYDTALQRRIRLREFFPSTLAHRAENGATILVNPGCEVQYKALMTDFVELSRQMIALRTQESSLLRAFDVFTDNATIYTVYEDVECVTLASYLSEHVGDFSWAQVRKLFRPLFDTVVMLNERGIIHRGISTDTILVTPEMTLRLKGVCTAAVRAINSEVKPELFDGYAAPEQYEKCKGHGEWTDVYALSAVMYRVLSGVTPQRADLRMQEDRVFPLSLQKPSVAPEVSDVIMNGLALSYDHRIRSVRALRDQLYAIPAAFRQIQLDDDEPEQKKKTAKQKNEVPREKHKLPVWLIVVLVSLPIMLILFFAAYILVLGGNQREIYVNPSSESQIESSVEESSEESDDNPDETSSKQESSKESQTIANVSVDNFVGKFYDDIVSAKVYTDNFKFTEKKEVFDDNAEIGMIVEQSIEAGSTVPMGTEIELTVSKGPQYVDLPPFTDNSGNPIDAASYREYLESQGLSVTIKTVSDPDHEAGEIVSMDPDVGTRIDRSKTSSVTIYVAK</sequence>
<evidence type="ECO:0000256" key="2">
    <source>
        <dbReference type="ARBA" id="ARBA00022527"/>
    </source>
</evidence>
<keyword evidence="3" id="KW-0808">Transferase</keyword>
<feature type="transmembrane region" description="Helical" evidence="10">
    <location>
        <begin position="352"/>
        <end position="377"/>
    </location>
</feature>
<dbReference type="EMBL" id="JACJKY010000006">
    <property type="protein sequence ID" value="MBM6920564.1"/>
    <property type="molecule type" value="Genomic_DNA"/>
</dbReference>
<dbReference type="Pfam" id="PF03793">
    <property type="entry name" value="PASTA"/>
    <property type="match status" value="2"/>
</dbReference>
<evidence type="ECO:0000256" key="5">
    <source>
        <dbReference type="ARBA" id="ARBA00022777"/>
    </source>
</evidence>
<comment type="catalytic activity">
    <reaction evidence="8">
        <text>L-seryl-[protein] + ATP = O-phospho-L-seryl-[protein] + ADP + H(+)</text>
        <dbReference type="Rhea" id="RHEA:17989"/>
        <dbReference type="Rhea" id="RHEA-COMP:9863"/>
        <dbReference type="Rhea" id="RHEA-COMP:11604"/>
        <dbReference type="ChEBI" id="CHEBI:15378"/>
        <dbReference type="ChEBI" id="CHEBI:29999"/>
        <dbReference type="ChEBI" id="CHEBI:30616"/>
        <dbReference type="ChEBI" id="CHEBI:83421"/>
        <dbReference type="ChEBI" id="CHEBI:456216"/>
        <dbReference type="EC" id="2.7.11.1"/>
    </reaction>
</comment>
<evidence type="ECO:0000256" key="1">
    <source>
        <dbReference type="ARBA" id="ARBA00012513"/>
    </source>
</evidence>
<dbReference type="PANTHER" id="PTHR22984:SF11">
    <property type="entry name" value="AURORA KINASE-RELATED"/>
    <property type="match status" value="1"/>
</dbReference>
<feature type="domain" description="Protein kinase" evidence="11">
    <location>
        <begin position="46"/>
        <end position="316"/>
    </location>
</feature>
<dbReference type="PROSITE" id="PS50011">
    <property type="entry name" value="PROTEIN_KINASE_DOM"/>
    <property type="match status" value="1"/>
</dbReference>
<keyword evidence="6" id="KW-0067">ATP-binding</keyword>
<dbReference type="Pfam" id="PF00069">
    <property type="entry name" value="Pkinase"/>
    <property type="match status" value="1"/>
</dbReference>
<dbReference type="Proteomes" id="UP000774750">
    <property type="component" value="Unassembled WGS sequence"/>
</dbReference>
<comment type="catalytic activity">
    <reaction evidence="7">
        <text>L-threonyl-[protein] + ATP = O-phospho-L-threonyl-[protein] + ADP + H(+)</text>
        <dbReference type="Rhea" id="RHEA:46608"/>
        <dbReference type="Rhea" id="RHEA-COMP:11060"/>
        <dbReference type="Rhea" id="RHEA-COMP:11605"/>
        <dbReference type="ChEBI" id="CHEBI:15378"/>
        <dbReference type="ChEBI" id="CHEBI:30013"/>
        <dbReference type="ChEBI" id="CHEBI:30616"/>
        <dbReference type="ChEBI" id="CHEBI:61977"/>
        <dbReference type="ChEBI" id="CHEBI:456216"/>
        <dbReference type="EC" id="2.7.11.1"/>
    </reaction>
</comment>
<keyword evidence="14" id="KW-1185">Reference proteome</keyword>
<keyword evidence="10" id="KW-0472">Membrane</keyword>
<organism evidence="13 14">
    <name type="scientific">Merdimmobilis hominis</name>
    <dbReference type="NCBI Taxonomy" id="2897707"/>
    <lineage>
        <taxon>Bacteria</taxon>
        <taxon>Bacillati</taxon>
        <taxon>Bacillota</taxon>
        <taxon>Clostridia</taxon>
        <taxon>Eubacteriales</taxon>
        <taxon>Oscillospiraceae</taxon>
        <taxon>Merdimmobilis</taxon>
    </lineage>
</organism>
<dbReference type="InterPro" id="IPR000719">
    <property type="entry name" value="Prot_kinase_dom"/>
</dbReference>
<accession>A0A938X6R9</accession>
<evidence type="ECO:0000256" key="9">
    <source>
        <dbReference type="SAM" id="MobiDB-lite"/>
    </source>
</evidence>
<evidence type="ECO:0000256" key="10">
    <source>
        <dbReference type="SAM" id="Phobius"/>
    </source>
</evidence>
<evidence type="ECO:0000259" key="12">
    <source>
        <dbReference type="PROSITE" id="PS51178"/>
    </source>
</evidence>
<keyword evidence="5" id="KW-0418">Kinase</keyword>
<dbReference type="PROSITE" id="PS51178">
    <property type="entry name" value="PASTA"/>
    <property type="match status" value="2"/>
</dbReference>
<feature type="compositionally biased region" description="Acidic residues" evidence="9">
    <location>
        <begin position="398"/>
        <end position="411"/>
    </location>
</feature>
<dbReference type="InterPro" id="IPR011009">
    <property type="entry name" value="Kinase-like_dom_sf"/>
</dbReference>
<proteinExistence type="predicted"/>
<dbReference type="AlphaFoldDB" id="A0A938X6R9"/>
<keyword evidence="10" id="KW-0812">Transmembrane</keyword>
<dbReference type="InterPro" id="IPR051138">
    <property type="entry name" value="PIM_Ser/Thr_kinase"/>
</dbReference>
<feature type="region of interest" description="Disordered" evidence="9">
    <location>
        <begin position="392"/>
        <end position="424"/>
    </location>
</feature>
<dbReference type="PANTHER" id="PTHR22984">
    <property type="entry name" value="SERINE/THREONINE-PROTEIN KINASE PIM"/>
    <property type="match status" value="1"/>
</dbReference>
<dbReference type="RefSeq" id="WP_204445566.1">
    <property type="nucleotide sequence ID" value="NZ_JACJKY010000006.1"/>
</dbReference>
<evidence type="ECO:0000256" key="8">
    <source>
        <dbReference type="ARBA" id="ARBA00048679"/>
    </source>
</evidence>
<dbReference type="GO" id="GO:0004674">
    <property type="term" value="F:protein serine/threonine kinase activity"/>
    <property type="evidence" value="ECO:0007669"/>
    <property type="project" value="UniProtKB-KW"/>
</dbReference>
<dbReference type="SMART" id="SM00740">
    <property type="entry name" value="PASTA"/>
    <property type="match status" value="2"/>
</dbReference>
<feature type="domain" description="PASTA" evidence="12">
    <location>
        <begin position="494"/>
        <end position="567"/>
    </location>
</feature>
<evidence type="ECO:0000259" key="11">
    <source>
        <dbReference type="PROSITE" id="PS50011"/>
    </source>
</evidence>
<keyword evidence="10" id="KW-1133">Transmembrane helix</keyword>
<dbReference type="CDD" id="cd06577">
    <property type="entry name" value="PASTA_pknB"/>
    <property type="match status" value="2"/>
</dbReference>
<dbReference type="InterPro" id="IPR005543">
    <property type="entry name" value="PASTA_dom"/>
</dbReference>
<dbReference type="Gene3D" id="1.10.510.10">
    <property type="entry name" value="Transferase(Phosphotransferase) domain 1"/>
    <property type="match status" value="1"/>
</dbReference>
<dbReference type="Gene3D" id="3.30.10.20">
    <property type="match status" value="2"/>
</dbReference>
<evidence type="ECO:0000256" key="3">
    <source>
        <dbReference type="ARBA" id="ARBA00022679"/>
    </source>
</evidence>
<gene>
    <name evidence="13" type="ORF">H6A12_05260</name>
</gene>
<evidence type="ECO:0000256" key="7">
    <source>
        <dbReference type="ARBA" id="ARBA00047899"/>
    </source>
</evidence>